<keyword evidence="2" id="KW-1185">Reference proteome</keyword>
<name>A0AAE0CUL6_9ROSI</name>
<accession>A0AAE0CUL6</accession>
<reference evidence="1" key="1">
    <citation type="journal article" date="2023" name="Plant J.">
        <title>Genome sequences and population genomics provide insights into the demographic history, inbreeding, and mutation load of two 'living fossil' tree species of Dipteronia.</title>
        <authorList>
            <person name="Feng Y."/>
            <person name="Comes H.P."/>
            <person name="Chen J."/>
            <person name="Zhu S."/>
            <person name="Lu R."/>
            <person name="Zhang X."/>
            <person name="Li P."/>
            <person name="Qiu J."/>
            <person name="Olsen K.M."/>
            <person name="Qiu Y."/>
        </authorList>
    </citation>
    <scope>NUCLEOTIDE SEQUENCE</scope>
    <source>
        <strain evidence="1">KIB01</strain>
    </source>
</reference>
<sequence length="139" mass="15723">MKECLDIFFTFSGQQVSFPISRMLCSNNVRESVARSIARVCGFPLTKDLGKYLGVPLIHGRIYKHTYDELIEKAQRRLAAWKSDSLSLAGRVTIIKSVTSELPSYTMQSVKLPTEICLKLDKINRDFPGVILLLRKLST</sequence>
<proteinExistence type="predicted"/>
<protein>
    <submittedName>
        <fullName evidence="1">Uncharacterized protein</fullName>
    </submittedName>
</protein>
<dbReference type="PANTHER" id="PTHR33116:SF70">
    <property type="entry name" value="NON-LTR RETROELEMENT REVERSE TRANSCRIPTASE-LIKE PROTEIN"/>
    <property type="match status" value="1"/>
</dbReference>
<evidence type="ECO:0000313" key="1">
    <source>
        <dbReference type="EMBL" id="KAK2664092.1"/>
    </source>
</evidence>
<dbReference type="EMBL" id="JANJYI010000001">
    <property type="protein sequence ID" value="KAK2664092.1"/>
    <property type="molecule type" value="Genomic_DNA"/>
</dbReference>
<comment type="caution">
    <text evidence="1">The sequence shown here is derived from an EMBL/GenBank/DDBJ whole genome shotgun (WGS) entry which is preliminary data.</text>
</comment>
<evidence type="ECO:0000313" key="2">
    <source>
        <dbReference type="Proteomes" id="UP001280121"/>
    </source>
</evidence>
<gene>
    <name evidence="1" type="ORF">Ddye_002666</name>
</gene>
<dbReference type="AlphaFoldDB" id="A0AAE0CUL6"/>
<dbReference type="Proteomes" id="UP001280121">
    <property type="component" value="Unassembled WGS sequence"/>
</dbReference>
<organism evidence="1 2">
    <name type="scientific">Dipteronia dyeriana</name>
    <dbReference type="NCBI Taxonomy" id="168575"/>
    <lineage>
        <taxon>Eukaryota</taxon>
        <taxon>Viridiplantae</taxon>
        <taxon>Streptophyta</taxon>
        <taxon>Embryophyta</taxon>
        <taxon>Tracheophyta</taxon>
        <taxon>Spermatophyta</taxon>
        <taxon>Magnoliopsida</taxon>
        <taxon>eudicotyledons</taxon>
        <taxon>Gunneridae</taxon>
        <taxon>Pentapetalae</taxon>
        <taxon>rosids</taxon>
        <taxon>malvids</taxon>
        <taxon>Sapindales</taxon>
        <taxon>Sapindaceae</taxon>
        <taxon>Hippocastanoideae</taxon>
        <taxon>Acereae</taxon>
        <taxon>Dipteronia</taxon>
    </lineage>
</organism>
<dbReference type="PANTHER" id="PTHR33116">
    <property type="entry name" value="REVERSE TRANSCRIPTASE ZINC-BINDING DOMAIN-CONTAINING PROTEIN-RELATED-RELATED"/>
    <property type="match status" value="1"/>
</dbReference>